<reference evidence="2" key="1">
    <citation type="submission" date="2020-02" db="EMBL/GenBank/DDBJ databases">
        <authorList>
            <person name="Meier V. D."/>
        </authorList>
    </citation>
    <scope>NUCLEOTIDE SEQUENCE</scope>
    <source>
        <strain evidence="2">AVDCRST_MAG66</strain>
    </source>
</reference>
<evidence type="ECO:0000313" key="2">
    <source>
        <dbReference type="EMBL" id="CAA9409355.1"/>
    </source>
</evidence>
<proteinExistence type="predicted"/>
<feature type="compositionally biased region" description="Basic residues" evidence="1">
    <location>
        <begin position="44"/>
        <end position="53"/>
    </location>
</feature>
<name>A0A6J4PGF2_9PSEU</name>
<feature type="region of interest" description="Disordered" evidence="1">
    <location>
        <begin position="1"/>
        <end position="53"/>
    </location>
</feature>
<dbReference type="EMBL" id="CADCUS010000281">
    <property type="protein sequence ID" value="CAA9409355.1"/>
    <property type="molecule type" value="Genomic_DNA"/>
</dbReference>
<accession>A0A6J4PGF2</accession>
<sequence length="53" mass="5960">MMNPDSTKKTWTPSQPDAQAKDGPPKWNMTTATAAMPRTPSRDAKRRASRNWS</sequence>
<protein>
    <submittedName>
        <fullName evidence="2">Uncharacterized protein</fullName>
    </submittedName>
</protein>
<evidence type="ECO:0000256" key="1">
    <source>
        <dbReference type="SAM" id="MobiDB-lite"/>
    </source>
</evidence>
<organism evidence="2">
    <name type="scientific">uncultured Pseudonocardia sp</name>
    <dbReference type="NCBI Taxonomy" id="211455"/>
    <lineage>
        <taxon>Bacteria</taxon>
        <taxon>Bacillati</taxon>
        <taxon>Actinomycetota</taxon>
        <taxon>Actinomycetes</taxon>
        <taxon>Pseudonocardiales</taxon>
        <taxon>Pseudonocardiaceae</taxon>
        <taxon>Pseudonocardia</taxon>
        <taxon>environmental samples</taxon>
    </lineage>
</organism>
<gene>
    <name evidence="2" type="ORF">AVDCRST_MAG66-1952</name>
</gene>
<dbReference type="AlphaFoldDB" id="A0A6J4PGF2"/>